<accession>A0ABS8EUZ9</accession>
<evidence type="ECO:0000313" key="1">
    <source>
        <dbReference type="EMBL" id="MCC2149018.1"/>
    </source>
</evidence>
<gene>
    <name evidence="1" type="ORF">LKD42_07085</name>
</gene>
<comment type="caution">
    <text evidence="1">The sequence shown here is derived from an EMBL/GenBank/DDBJ whole genome shotgun (WGS) entry which is preliminary data.</text>
</comment>
<dbReference type="InterPro" id="IPR019271">
    <property type="entry name" value="DUF2284_metal-binding"/>
</dbReference>
<keyword evidence="2" id="KW-1185">Reference proteome</keyword>
<organism evidence="1 2">
    <name type="scientific">Hominisplanchenecus faecis</name>
    <dbReference type="NCBI Taxonomy" id="2885351"/>
    <lineage>
        <taxon>Bacteria</taxon>
        <taxon>Bacillati</taxon>
        <taxon>Bacillota</taxon>
        <taxon>Clostridia</taxon>
        <taxon>Lachnospirales</taxon>
        <taxon>Lachnospiraceae</taxon>
        <taxon>Hominisplanchenecus</taxon>
    </lineage>
</organism>
<reference evidence="1 2" key="1">
    <citation type="submission" date="2021-10" db="EMBL/GenBank/DDBJ databases">
        <title>Anaerobic single-cell dispensing facilitates the cultivation of human gut bacteria.</title>
        <authorList>
            <person name="Afrizal A."/>
        </authorList>
    </citation>
    <scope>NUCLEOTIDE SEQUENCE [LARGE SCALE GENOMIC DNA]</scope>
    <source>
        <strain evidence="1 2">CLA-AA-H246</strain>
    </source>
</reference>
<sequence length="158" mass="17928">MNYTERAKQLGFSAAAVMDTKNLVFKPEYRVFCEENRCGNYDRNPACPPESGSVEEMKEKALSYNKTLVLQTTQSNDMDYKKAKLVHNRLTESLAEEMKKDGKSDLLIMTAGPYRHHSCMSAYCVDAQEMADAVGMICWGKDGKVRYFSQVLFHDTGK</sequence>
<evidence type="ECO:0000313" key="2">
    <source>
        <dbReference type="Proteomes" id="UP001299235"/>
    </source>
</evidence>
<dbReference type="Pfam" id="PF10050">
    <property type="entry name" value="DUF2284"/>
    <property type="match status" value="1"/>
</dbReference>
<name>A0ABS8EUZ9_9FIRM</name>
<protein>
    <submittedName>
        <fullName evidence="1">DUF2284 domain-containing protein</fullName>
    </submittedName>
</protein>
<proteinExistence type="predicted"/>
<dbReference type="RefSeq" id="WP_147632942.1">
    <property type="nucleotide sequence ID" value="NZ_JAJEQE010000019.1"/>
</dbReference>
<dbReference type="EMBL" id="JAJEQE010000019">
    <property type="protein sequence ID" value="MCC2149018.1"/>
    <property type="molecule type" value="Genomic_DNA"/>
</dbReference>
<dbReference type="Proteomes" id="UP001299235">
    <property type="component" value="Unassembled WGS sequence"/>
</dbReference>